<dbReference type="Proteomes" id="UP000194204">
    <property type="component" value="Unassembled WGS sequence"/>
</dbReference>
<organism evidence="1 2">
    <name type="scientific">Xenorhabdus beddingii</name>
    <dbReference type="NCBI Taxonomy" id="40578"/>
    <lineage>
        <taxon>Bacteria</taxon>
        <taxon>Pseudomonadati</taxon>
        <taxon>Pseudomonadota</taxon>
        <taxon>Gammaproteobacteria</taxon>
        <taxon>Enterobacterales</taxon>
        <taxon>Morganellaceae</taxon>
        <taxon>Xenorhabdus</taxon>
    </lineage>
</organism>
<sequence length="190" mass="21546">MIEIIAAFLFGFLLCALTTRSVIKENTELKKRLGIDDGKTKIQKKSKKQLKAQTGKTNVQDEIAKLRKIGSANRKNSVSTYSNAHEWSESDEWGESPLDEFKDNLSIVWADAPILIEFNYSSSGKRMLSLEEVSINSVGEPYFFGYCMEANGDRTFKVERIASKIQYNGETYSKKEFFNDILQLNSGKCL</sequence>
<accession>A0A1Y2S783</accession>
<proteinExistence type="predicted"/>
<gene>
    <name evidence="1" type="ORF">Xbed_03682</name>
</gene>
<dbReference type="AlphaFoldDB" id="A0A1Y2S783"/>
<protein>
    <recommendedName>
        <fullName evidence="3">WYL domain-containing protein</fullName>
    </recommendedName>
</protein>
<dbReference type="EMBL" id="MUBK01000079">
    <property type="protein sequence ID" value="OTA14447.1"/>
    <property type="molecule type" value="Genomic_DNA"/>
</dbReference>
<keyword evidence="2" id="KW-1185">Reference proteome</keyword>
<dbReference type="STRING" id="40578.Xbed_03682"/>
<evidence type="ECO:0000313" key="2">
    <source>
        <dbReference type="Proteomes" id="UP000194204"/>
    </source>
</evidence>
<evidence type="ECO:0008006" key="3">
    <source>
        <dbReference type="Google" id="ProtNLM"/>
    </source>
</evidence>
<dbReference type="RefSeq" id="WP_086114263.1">
    <property type="nucleotide sequence ID" value="NZ_CAWNHF010000188.1"/>
</dbReference>
<reference evidence="1 2" key="1">
    <citation type="submission" date="2017-01" db="EMBL/GenBank/DDBJ databases">
        <title>Deconstructing symbiosis and pathogenesis requirements using a combined genomic-metabolomic approach.</title>
        <authorList>
            <person name="Tobias N.J."/>
            <person name="Wolff H."/>
            <person name="Djahanschiri B."/>
            <person name="Ebersberger I."/>
            <person name="Bode H.B."/>
        </authorList>
    </citation>
    <scope>NUCLEOTIDE SEQUENCE [LARGE SCALE GENOMIC DNA]</scope>
    <source>
        <strain evidence="1 2">DSM 4764</strain>
    </source>
</reference>
<comment type="caution">
    <text evidence="1">The sequence shown here is derived from an EMBL/GenBank/DDBJ whole genome shotgun (WGS) entry which is preliminary data.</text>
</comment>
<name>A0A1Y2S783_9GAMM</name>
<evidence type="ECO:0000313" key="1">
    <source>
        <dbReference type="EMBL" id="OTA14447.1"/>
    </source>
</evidence>
<dbReference type="OrthoDB" id="6638606at2"/>